<dbReference type="Pfam" id="PF00188">
    <property type="entry name" value="CAP"/>
    <property type="match status" value="1"/>
</dbReference>
<reference evidence="3 4" key="1">
    <citation type="submission" date="2019-02" db="EMBL/GenBank/DDBJ databases">
        <authorList>
            <person name="Khodamoradi S."/>
            <person name="Hahnke R.L."/>
            <person name="Kaempfer P."/>
            <person name="Schumann P."/>
            <person name="Rohde M."/>
            <person name="Steinert M."/>
            <person name="Luzhetskyy A."/>
            <person name="Wink J."/>
            <person name="Ruckert C."/>
        </authorList>
    </citation>
    <scope>NUCLEOTIDE SEQUENCE [LARGE SCALE GENOMIC DNA]</scope>
    <source>
        <strain evidence="3 4">M2</strain>
    </source>
</reference>
<dbReference type="OrthoDB" id="68195at2"/>
<feature type="region of interest" description="Disordered" evidence="1">
    <location>
        <begin position="219"/>
        <end position="249"/>
    </location>
</feature>
<feature type="region of interest" description="Disordered" evidence="1">
    <location>
        <begin position="1"/>
        <end position="38"/>
    </location>
</feature>
<evidence type="ECO:0000313" key="3">
    <source>
        <dbReference type="EMBL" id="QBI53326.1"/>
    </source>
</evidence>
<dbReference type="KEGG" id="strr:EKD16_07650"/>
<dbReference type="InterPro" id="IPR035940">
    <property type="entry name" value="CAP_sf"/>
</dbReference>
<feature type="region of interest" description="Disordered" evidence="1">
    <location>
        <begin position="61"/>
        <end position="198"/>
    </location>
</feature>
<feature type="compositionally biased region" description="Low complexity" evidence="1">
    <location>
        <begin position="179"/>
        <end position="190"/>
    </location>
</feature>
<dbReference type="PANTHER" id="PTHR31157">
    <property type="entry name" value="SCP DOMAIN-CONTAINING PROTEIN"/>
    <property type="match status" value="1"/>
</dbReference>
<feature type="compositionally biased region" description="Basic residues" evidence="1">
    <location>
        <begin position="1"/>
        <end position="13"/>
    </location>
</feature>
<dbReference type="EMBL" id="CP036455">
    <property type="protein sequence ID" value="QBI53326.1"/>
    <property type="molecule type" value="Genomic_DNA"/>
</dbReference>
<protein>
    <submittedName>
        <fullName evidence="3">Cysteine-rich secretory protein family protein</fullName>
    </submittedName>
</protein>
<name>A0A4P6PYG2_9ACTN</name>
<gene>
    <name evidence="3" type="ORF">EKD16_07650</name>
</gene>
<dbReference type="SUPFAM" id="SSF55797">
    <property type="entry name" value="PR-1-like"/>
    <property type="match status" value="1"/>
</dbReference>
<feature type="compositionally biased region" description="Gly residues" evidence="1">
    <location>
        <begin position="169"/>
        <end position="178"/>
    </location>
</feature>
<dbReference type="PANTHER" id="PTHR31157:SF1">
    <property type="entry name" value="SCP DOMAIN-CONTAINING PROTEIN"/>
    <property type="match status" value="1"/>
</dbReference>
<dbReference type="CDD" id="cd05379">
    <property type="entry name" value="CAP_bacterial"/>
    <property type="match status" value="1"/>
</dbReference>
<feature type="compositionally biased region" description="Low complexity" evidence="1">
    <location>
        <begin position="151"/>
        <end position="168"/>
    </location>
</feature>
<proteinExistence type="predicted"/>
<keyword evidence="4" id="KW-1185">Reference proteome</keyword>
<feature type="domain" description="SCP" evidence="2">
    <location>
        <begin position="200"/>
        <end position="296"/>
    </location>
</feature>
<accession>A0A4P6PYG2</accession>
<evidence type="ECO:0000256" key="1">
    <source>
        <dbReference type="SAM" id="MobiDB-lite"/>
    </source>
</evidence>
<dbReference type="InterPro" id="IPR014044">
    <property type="entry name" value="CAP_dom"/>
</dbReference>
<dbReference type="Gene3D" id="3.40.33.10">
    <property type="entry name" value="CAP"/>
    <property type="match status" value="1"/>
</dbReference>
<sequence length="309" mass="31109">MARGRRGQRRRSAHRDSRRASRRRGAPAERGTRLRQPLIGALVALPVGLGLAAALIVAAGPPSANPLTQGAQANGEAAPGADEALPPAADDFFDGDQSAGTQQGGQDRGSPGGGSPNPAPGGSAGTASPPGAIAEGGATLAPSQEPEQQEQDSGSAPDSGSGQDSDGSGDNGDTGGGQSDSSSGGSAPSTMAQQVVAIANEERADAGCAPLRVDRRLTAASEAHSRDMAERDYMAHETPEGEGPAERAEDAGYDAWSGENVAAGYTSPESVMEGWMNSPGHRANILDCGNTEVGVGETDTKWAQNFGSE</sequence>
<evidence type="ECO:0000259" key="2">
    <source>
        <dbReference type="Pfam" id="PF00188"/>
    </source>
</evidence>
<feature type="compositionally biased region" description="Gly residues" evidence="1">
    <location>
        <begin position="102"/>
        <end position="115"/>
    </location>
</feature>
<evidence type="ECO:0000313" key="4">
    <source>
        <dbReference type="Proteomes" id="UP000292235"/>
    </source>
</evidence>
<dbReference type="AlphaFoldDB" id="A0A4P6PYG2"/>
<organism evidence="3 4">
    <name type="scientific">Streptomonospora litoralis</name>
    <dbReference type="NCBI Taxonomy" id="2498135"/>
    <lineage>
        <taxon>Bacteria</taxon>
        <taxon>Bacillati</taxon>
        <taxon>Actinomycetota</taxon>
        <taxon>Actinomycetes</taxon>
        <taxon>Streptosporangiales</taxon>
        <taxon>Nocardiopsidaceae</taxon>
        <taxon>Streptomonospora</taxon>
    </lineage>
</organism>
<dbReference type="Proteomes" id="UP000292235">
    <property type="component" value="Chromosome"/>
</dbReference>